<feature type="transmembrane region" description="Helical" evidence="2">
    <location>
        <begin position="251"/>
        <end position="272"/>
    </location>
</feature>
<dbReference type="EMBL" id="KV419414">
    <property type="protein sequence ID" value="KZS91617.1"/>
    <property type="molecule type" value="Genomic_DNA"/>
</dbReference>
<keyword evidence="2" id="KW-0812">Transmembrane</keyword>
<protein>
    <recommendedName>
        <fullName evidence="3">DUF6535 domain-containing protein</fullName>
    </recommendedName>
</protein>
<dbReference type="Proteomes" id="UP000076722">
    <property type="component" value="Unassembled WGS sequence"/>
</dbReference>
<keyword evidence="2" id="KW-1133">Transmembrane helix</keyword>
<evidence type="ECO:0000313" key="5">
    <source>
        <dbReference type="Proteomes" id="UP000076722"/>
    </source>
</evidence>
<dbReference type="Pfam" id="PF20153">
    <property type="entry name" value="DUF6535"/>
    <property type="match status" value="1"/>
</dbReference>
<gene>
    <name evidence="4" type="ORF">SISNIDRAFT_550914</name>
</gene>
<accession>A0A164SM49</accession>
<keyword evidence="5" id="KW-1185">Reference proteome</keyword>
<dbReference type="InterPro" id="IPR045338">
    <property type="entry name" value="DUF6535"/>
</dbReference>
<dbReference type="OrthoDB" id="3235960at2759"/>
<proteinExistence type="predicted"/>
<reference evidence="4 5" key="1">
    <citation type="journal article" date="2016" name="Mol. Biol. Evol.">
        <title>Comparative Genomics of Early-Diverging Mushroom-Forming Fungi Provides Insights into the Origins of Lignocellulose Decay Capabilities.</title>
        <authorList>
            <person name="Nagy L.G."/>
            <person name="Riley R."/>
            <person name="Tritt A."/>
            <person name="Adam C."/>
            <person name="Daum C."/>
            <person name="Floudas D."/>
            <person name="Sun H."/>
            <person name="Yadav J.S."/>
            <person name="Pangilinan J."/>
            <person name="Larsson K.H."/>
            <person name="Matsuura K."/>
            <person name="Barry K."/>
            <person name="Labutti K."/>
            <person name="Kuo R."/>
            <person name="Ohm R.A."/>
            <person name="Bhattacharya S.S."/>
            <person name="Shirouzu T."/>
            <person name="Yoshinaga Y."/>
            <person name="Martin F.M."/>
            <person name="Grigoriev I.V."/>
            <person name="Hibbett D.S."/>
        </authorList>
    </citation>
    <scope>NUCLEOTIDE SEQUENCE [LARGE SCALE GENOMIC DNA]</scope>
    <source>
        <strain evidence="4 5">HHB9708</strain>
    </source>
</reference>
<evidence type="ECO:0000256" key="2">
    <source>
        <dbReference type="SAM" id="Phobius"/>
    </source>
</evidence>
<evidence type="ECO:0000313" key="4">
    <source>
        <dbReference type="EMBL" id="KZS91617.1"/>
    </source>
</evidence>
<keyword evidence="2" id="KW-0472">Membrane</keyword>
<evidence type="ECO:0000259" key="3">
    <source>
        <dbReference type="Pfam" id="PF20153"/>
    </source>
</evidence>
<feature type="domain" description="DUF6535" evidence="3">
    <location>
        <begin position="86"/>
        <end position="240"/>
    </location>
</feature>
<organism evidence="4 5">
    <name type="scientific">Sistotremastrum niveocremeum HHB9708</name>
    <dbReference type="NCBI Taxonomy" id="1314777"/>
    <lineage>
        <taxon>Eukaryota</taxon>
        <taxon>Fungi</taxon>
        <taxon>Dikarya</taxon>
        <taxon>Basidiomycota</taxon>
        <taxon>Agaricomycotina</taxon>
        <taxon>Agaricomycetes</taxon>
        <taxon>Sistotremastrales</taxon>
        <taxon>Sistotremastraceae</taxon>
        <taxon>Sertulicium</taxon>
        <taxon>Sertulicium niveocremeum</taxon>
    </lineage>
</organism>
<feature type="transmembrane region" description="Helical" evidence="2">
    <location>
        <begin position="211"/>
        <end position="239"/>
    </location>
</feature>
<feature type="transmembrane region" description="Helical" evidence="2">
    <location>
        <begin position="154"/>
        <end position="177"/>
    </location>
</feature>
<sequence length="1014" mass="116058">MALPTKSKVDMAEALASKFDKLLELMTTQNAMIEKQGQKLDKQKDELEQHHKTMKKHTIMLEAIEHDATKDDRPHEARHLNDEQTWGALDKETLAKIKVTVDGWRDLMQISLVFIALFLTVVTAFISPIIQLFTSPPASSSSTTRGNPLPTVSIQLVALFYYLALIVSIFNSVLCVLGMQWAARLIAVPIGKINLERTLARERRKAVADGYMLPLMGVLFWTLLLAIGFFVLGFLIQLWALSVSFDGPAPILLIGGALATGLSLIIVGIIVASTVHASLHENSPFESPLSNAMRPMLQRIRRHFKRGSPEAQETHGTQEVDRLDNASIEGGIEDVTALIKWNDSDSTDEKALKTYARLVIDTSDTEVLERAVPSFDLEAWHDHASALTPVFHAVRRRFLSTDTSFRVKETIYHQLVPSQNWNSWTVEWHGERAWKDDLGPNALTRWCKGHYERLVGRSRESHRRFFIPWLFFTSLEKGNRDLRGTRLERYEECLGRILRSCHRGSLEVDRSKIFRSAIAECDLLLRDGKADVVARILSHLTRPALWQAFMLNRGTGWYRIEPLVSFITKGLEVEVLDEISYFISNLSDFILVNDELIVQFLFHLKLKLPPNFIIPAHLDLARLLDRVAKRKFVKSYGDTMIYYLNHGGLEKLSDLHPASAFLEACLSLSREPLWWLNMETTPTMKAFERQYHTCFVPLPSLSDEECEDLSSIISGLILNEPSNRIRSVQECKRPILELLDLTSEQREDVITRVLDRVDRSDLIALLMKDSHLEWIRIEPSVTFIARDPQDILASLSTFIGERSFLRRQVTCLLVLECLAEIQSRLPETFTLPEGFDVTRMIEMLVDFRCNIHDWFQHSHTVMVYLDYGAFANIDNLEAAAEFFDLFIEPDLLDLRDRACQYHKRDRAAFYLEEVNKRRATRMAMAGSDDSSSDTDALLAEDMNRSRSNLDDEVVPSVAHRRWWNLLRLAWNRRRNRPQTSVLPRGPDLELGPISPPHVPETDAEVEVPWHEQLL</sequence>
<dbReference type="STRING" id="1314777.A0A164SM49"/>
<dbReference type="AlphaFoldDB" id="A0A164SM49"/>
<name>A0A164SM49_9AGAM</name>
<evidence type="ECO:0000256" key="1">
    <source>
        <dbReference type="SAM" id="MobiDB-lite"/>
    </source>
</evidence>
<feature type="transmembrane region" description="Helical" evidence="2">
    <location>
        <begin position="112"/>
        <end position="134"/>
    </location>
</feature>
<feature type="region of interest" description="Disordered" evidence="1">
    <location>
        <begin position="978"/>
        <end position="1002"/>
    </location>
</feature>